<comment type="caution">
    <text evidence="8">The sequence shown here is derived from an EMBL/GenBank/DDBJ whole genome shotgun (WGS) entry which is preliminary data.</text>
</comment>
<keyword evidence="9" id="KW-1185">Reference proteome</keyword>
<proteinExistence type="predicted"/>
<evidence type="ECO:0000256" key="2">
    <source>
        <dbReference type="ARBA" id="ARBA00013194"/>
    </source>
</evidence>
<dbReference type="Pfam" id="PF13624">
    <property type="entry name" value="SurA_N_3"/>
    <property type="match status" value="1"/>
</dbReference>
<dbReference type="Proteomes" id="UP000326464">
    <property type="component" value="Unassembled WGS sequence"/>
</dbReference>
<comment type="catalytic activity">
    <reaction evidence="1">
        <text>[protein]-peptidylproline (omega=180) = [protein]-peptidylproline (omega=0)</text>
        <dbReference type="Rhea" id="RHEA:16237"/>
        <dbReference type="Rhea" id="RHEA-COMP:10747"/>
        <dbReference type="Rhea" id="RHEA-COMP:10748"/>
        <dbReference type="ChEBI" id="CHEBI:83833"/>
        <dbReference type="ChEBI" id="CHEBI:83834"/>
        <dbReference type="EC" id="5.2.1.8"/>
    </reaction>
</comment>
<dbReference type="InterPro" id="IPR027304">
    <property type="entry name" value="Trigger_fact/SurA_dom_sf"/>
</dbReference>
<feature type="signal peptide" evidence="7">
    <location>
        <begin position="1"/>
        <end position="28"/>
    </location>
</feature>
<dbReference type="GO" id="GO:0003755">
    <property type="term" value="F:peptidyl-prolyl cis-trans isomerase activity"/>
    <property type="evidence" value="ECO:0007669"/>
    <property type="project" value="UniProtKB-KW"/>
</dbReference>
<feature type="compositionally biased region" description="Low complexity" evidence="6">
    <location>
        <begin position="33"/>
        <end position="56"/>
    </location>
</feature>
<dbReference type="InterPro" id="IPR050245">
    <property type="entry name" value="PrsA_foldase"/>
</dbReference>
<organism evidence="8 9">
    <name type="scientific">Arthrobacter bussei</name>
    <dbReference type="NCBI Taxonomy" id="2594179"/>
    <lineage>
        <taxon>Bacteria</taxon>
        <taxon>Bacillati</taxon>
        <taxon>Actinomycetota</taxon>
        <taxon>Actinomycetes</taxon>
        <taxon>Micrococcales</taxon>
        <taxon>Micrococcaceae</taxon>
        <taxon>Arthrobacter</taxon>
    </lineage>
</organism>
<evidence type="ECO:0000313" key="9">
    <source>
        <dbReference type="Proteomes" id="UP000326464"/>
    </source>
</evidence>
<evidence type="ECO:0000313" key="8">
    <source>
        <dbReference type="EMBL" id="MPY11534.1"/>
    </source>
</evidence>
<dbReference type="EMBL" id="VJXX01000004">
    <property type="protein sequence ID" value="MPY11534.1"/>
    <property type="molecule type" value="Genomic_DNA"/>
</dbReference>
<evidence type="ECO:0000256" key="3">
    <source>
        <dbReference type="ARBA" id="ARBA00022729"/>
    </source>
</evidence>
<dbReference type="PANTHER" id="PTHR47245:SF1">
    <property type="entry name" value="FOLDASE PROTEIN PRSA"/>
    <property type="match status" value="1"/>
</dbReference>
<evidence type="ECO:0000256" key="6">
    <source>
        <dbReference type="SAM" id="MobiDB-lite"/>
    </source>
</evidence>
<dbReference type="Gene3D" id="1.10.4030.10">
    <property type="entry name" value="Porin chaperone SurA, peptide-binding domain"/>
    <property type="match status" value="1"/>
</dbReference>
<evidence type="ECO:0000256" key="1">
    <source>
        <dbReference type="ARBA" id="ARBA00000971"/>
    </source>
</evidence>
<name>A0A7X1NR70_9MICC</name>
<dbReference type="PANTHER" id="PTHR47245">
    <property type="entry name" value="PEPTIDYLPROLYL ISOMERASE"/>
    <property type="match status" value="1"/>
</dbReference>
<dbReference type="OrthoDB" id="4775280at2"/>
<gene>
    <name evidence="8" type="ORF">FNH21_12545</name>
</gene>
<dbReference type="AlphaFoldDB" id="A0A7X1NR70"/>
<feature type="compositionally biased region" description="Polar residues" evidence="6">
    <location>
        <begin position="195"/>
        <end position="219"/>
    </location>
</feature>
<keyword evidence="5 8" id="KW-0413">Isomerase</keyword>
<feature type="region of interest" description="Disordered" evidence="6">
    <location>
        <begin position="187"/>
        <end position="228"/>
    </location>
</feature>
<keyword evidence="3 7" id="KW-0732">Signal</keyword>
<protein>
    <recommendedName>
        <fullName evidence="2">peptidylprolyl isomerase</fullName>
        <ecNumber evidence="2">5.2.1.8</ecNumber>
    </recommendedName>
</protein>
<dbReference type="RefSeq" id="WP_152816214.1">
    <property type="nucleotide sequence ID" value="NZ_VJXX01000004.1"/>
</dbReference>
<dbReference type="EC" id="5.2.1.8" evidence="2"/>
<feature type="chain" id="PRO_5038475922" description="peptidylprolyl isomerase" evidence="7">
    <location>
        <begin position="29"/>
        <end position="228"/>
    </location>
</feature>
<evidence type="ECO:0000256" key="5">
    <source>
        <dbReference type="ARBA" id="ARBA00023235"/>
    </source>
</evidence>
<evidence type="ECO:0000256" key="4">
    <source>
        <dbReference type="ARBA" id="ARBA00023110"/>
    </source>
</evidence>
<reference evidence="9" key="1">
    <citation type="submission" date="2019-07" db="EMBL/GenBank/DDBJ databases">
        <title>Arthrobacter KR32 sp. nov., isolated from mountain cheese made of cows milk.</title>
        <authorList>
            <person name="Flegler A."/>
        </authorList>
    </citation>
    <scope>NUCLEOTIDE SEQUENCE [LARGE SCALE GENOMIC DNA]</scope>
    <source>
        <strain evidence="9">KR32</strain>
    </source>
</reference>
<sequence>MAFGATARKRQLLAAVFIGAAAVLTACSGDGGTADSAPASSAASDPAADTAESAPALPEPDLEGLPDVVAVVNGTEISRDTFTTTYTSQFQQAAASAQASGQELDQDLLKTTVADNLVSTELLRQEADARGIEATDEARAAAISDLLETSGLGSEEELRAAFAEQGLDEGAFDQQLSDQVKLDALLAEEAGDTAPTDQEIQDTYDSAVAQQEASGETSTPIPPAGGRA</sequence>
<keyword evidence="4" id="KW-0697">Rotamase</keyword>
<dbReference type="SUPFAM" id="SSF109998">
    <property type="entry name" value="Triger factor/SurA peptide-binding domain-like"/>
    <property type="match status" value="1"/>
</dbReference>
<feature type="region of interest" description="Disordered" evidence="6">
    <location>
        <begin position="30"/>
        <end position="65"/>
    </location>
</feature>
<accession>A0A7X1NR70</accession>
<evidence type="ECO:0000256" key="7">
    <source>
        <dbReference type="SAM" id="SignalP"/>
    </source>
</evidence>